<feature type="domain" description="Peptidase S54 rhomboid" evidence="8">
    <location>
        <begin position="39"/>
        <end position="181"/>
    </location>
</feature>
<keyword evidence="3 7" id="KW-0812">Transmembrane</keyword>
<dbReference type="PANTHER" id="PTHR43731">
    <property type="entry name" value="RHOMBOID PROTEASE"/>
    <property type="match status" value="1"/>
</dbReference>
<feature type="transmembrane region" description="Helical" evidence="7">
    <location>
        <begin position="190"/>
        <end position="207"/>
    </location>
</feature>
<evidence type="ECO:0000256" key="6">
    <source>
        <dbReference type="ARBA" id="ARBA00023136"/>
    </source>
</evidence>
<dbReference type="EMBL" id="FOEI01000005">
    <property type="protein sequence ID" value="SEQ05273.1"/>
    <property type="molecule type" value="Genomic_DNA"/>
</dbReference>
<dbReference type="InterPro" id="IPR050925">
    <property type="entry name" value="Rhomboid_protease_S54"/>
</dbReference>
<dbReference type="SUPFAM" id="SSF144091">
    <property type="entry name" value="Rhomboid-like"/>
    <property type="match status" value="1"/>
</dbReference>
<keyword evidence="6 7" id="KW-0472">Membrane</keyword>
<gene>
    <name evidence="9" type="ORF">SAMN05444005_105110</name>
</gene>
<dbReference type="PANTHER" id="PTHR43731:SF14">
    <property type="entry name" value="PRESENILIN-ASSOCIATED RHOMBOID-LIKE PROTEIN, MITOCHONDRIAL"/>
    <property type="match status" value="1"/>
</dbReference>
<keyword evidence="4" id="KW-0378">Hydrolase</keyword>
<dbReference type="Pfam" id="PF01694">
    <property type="entry name" value="Rhomboid"/>
    <property type="match status" value="1"/>
</dbReference>
<dbReference type="STRING" id="1299341.SAMN05444005_105110"/>
<organism evidence="9 10">
    <name type="scientific">Flavobacterium urocaniciphilum</name>
    <dbReference type="NCBI Taxonomy" id="1299341"/>
    <lineage>
        <taxon>Bacteria</taxon>
        <taxon>Pseudomonadati</taxon>
        <taxon>Bacteroidota</taxon>
        <taxon>Flavobacteriia</taxon>
        <taxon>Flavobacteriales</taxon>
        <taxon>Flavobacteriaceae</taxon>
        <taxon>Flavobacterium</taxon>
    </lineage>
</organism>
<comment type="subcellular location">
    <subcellularLocation>
        <location evidence="1">Membrane</location>
        <topology evidence="1">Multi-pass membrane protein</topology>
    </subcellularLocation>
</comment>
<dbReference type="RefSeq" id="WP_091468479.1">
    <property type="nucleotide sequence ID" value="NZ_FOEI01000005.1"/>
</dbReference>
<evidence type="ECO:0000256" key="5">
    <source>
        <dbReference type="ARBA" id="ARBA00022989"/>
    </source>
</evidence>
<dbReference type="OrthoDB" id="9813074at2"/>
<dbReference type="Proteomes" id="UP000198648">
    <property type="component" value="Unassembled WGS sequence"/>
</dbReference>
<accession>A0A1H9CXE9</accession>
<dbReference type="GO" id="GO:0004252">
    <property type="term" value="F:serine-type endopeptidase activity"/>
    <property type="evidence" value="ECO:0007669"/>
    <property type="project" value="InterPro"/>
</dbReference>
<sequence length="212" mass="23986">MFSISTIIIAVTAILTYQGFSNPDFFNKYKFNISAVRSGEQYRMLTSGFLHADWFHFAFNMFSFWSFTNVLEIYFNSIQILIIYIGSMFLGSFLSLRLHQNEPHYSAIGASGAVSGVIYSAILLHPESSVYLFGALKIPGFLFAILYLSYSIFGMKGRFDNIGHTAHFGGAVGGLFFTLMLKPILLNERLMFIGLMLIPIVVLYFIVRKDKL</sequence>
<keyword evidence="5 7" id="KW-1133">Transmembrane helix</keyword>
<name>A0A1H9CXE9_9FLAO</name>
<feature type="transmembrane region" description="Helical" evidence="7">
    <location>
        <begin position="105"/>
        <end position="124"/>
    </location>
</feature>
<evidence type="ECO:0000313" key="9">
    <source>
        <dbReference type="EMBL" id="SEQ05273.1"/>
    </source>
</evidence>
<evidence type="ECO:0000313" key="10">
    <source>
        <dbReference type="Proteomes" id="UP000198648"/>
    </source>
</evidence>
<evidence type="ECO:0000256" key="4">
    <source>
        <dbReference type="ARBA" id="ARBA00022801"/>
    </source>
</evidence>
<dbReference type="InterPro" id="IPR035952">
    <property type="entry name" value="Rhomboid-like_sf"/>
</dbReference>
<evidence type="ECO:0000256" key="1">
    <source>
        <dbReference type="ARBA" id="ARBA00004141"/>
    </source>
</evidence>
<keyword evidence="10" id="KW-1185">Reference proteome</keyword>
<protein>
    <submittedName>
        <fullName evidence="9">Rhomboid family protein</fullName>
    </submittedName>
</protein>
<dbReference type="Gene3D" id="1.20.1540.10">
    <property type="entry name" value="Rhomboid-like"/>
    <property type="match status" value="1"/>
</dbReference>
<evidence type="ECO:0000256" key="3">
    <source>
        <dbReference type="ARBA" id="ARBA00022692"/>
    </source>
</evidence>
<dbReference type="InterPro" id="IPR022764">
    <property type="entry name" value="Peptidase_S54_rhomboid_dom"/>
</dbReference>
<feature type="transmembrane region" description="Helical" evidence="7">
    <location>
        <begin position="130"/>
        <end position="153"/>
    </location>
</feature>
<feature type="transmembrane region" description="Helical" evidence="7">
    <location>
        <begin position="73"/>
        <end position="93"/>
    </location>
</feature>
<dbReference type="GO" id="GO:0016020">
    <property type="term" value="C:membrane"/>
    <property type="evidence" value="ECO:0007669"/>
    <property type="project" value="UniProtKB-SubCell"/>
</dbReference>
<feature type="transmembrane region" description="Helical" evidence="7">
    <location>
        <begin position="6"/>
        <end position="26"/>
    </location>
</feature>
<reference evidence="9 10" key="1">
    <citation type="submission" date="2016-10" db="EMBL/GenBank/DDBJ databases">
        <authorList>
            <person name="de Groot N.N."/>
        </authorList>
    </citation>
    <scope>NUCLEOTIDE SEQUENCE [LARGE SCALE GENOMIC DNA]</scope>
    <source>
        <strain evidence="9 10">DSM 27078</strain>
    </source>
</reference>
<dbReference type="AlphaFoldDB" id="A0A1H9CXE9"/>
<evidence type="ECO:0000256" key="7">
    <source>
        <dbReference type="SAM" id="Phobius"/>
    </source>
</evidence>
<evidence type="ECO:0000259" key="8">
    <source>
        <dbReference type="Pfam" id="PF01694"/>
    </source>
</evidence>
<proteinExistence type="inferred from homology"/>
<comment type="similarity">
    <text evidence="2">Belongs to the peptidase S54 family.</text>
</comment>
<feature type="transmembrane region" description="Helical" evidence="7">
    <location>
        <begin position="165"/>
        <end position="184"/>
    </location>
</feature>
<evidence type="ECO:0000256" key="2">
    <source>
        <dbReference type="ARBA" id="ARBA00009045"/>
    </source>
</evidence>